<organism evidence="2 3">
    <name type="scientific">Vigna angularis var. angularis</name>
    <dbReference type="NCBI Taxonomy" id="157739"/>
    <lineage>
        <taxon>Eukaryota</taxon>
        <taxon>Viridiplantae</taxon>
        <taxon>Streptophyta</taxon>
        <taxon>Embryophyta</taxon>
        <taxon>Tracheophyta</taxon>
        <taxon>Spermatophyta</taxon>
        <taxon>Magnoliopsida</taxon>
        <taxon>eudicotyledons</taxon>
        <taxon>Gunneridae</taxon>
        <taxon>Pentapetalae</taxon>
        <taxon>rosids</taxon>
        <taxon>fabids</taxon>
        <taxon>Fabales</taxon>
        <taxon>Fabaceae</taxon>
        <taxon>Papilionoideae</taxon>
        <taxon>50 kb inversion clade</taxon>
        <taxon>NPAAA clade</taxon>
        <taxon>indigoferoid/millettioid clade</taxon>
        <taxon>Phaseoleae</taxon>
        <taxon>Vigna</taxon>
    </lineage>
</organism>
<feature type="compositionally biased region" description="Basic and acidic residues" evidence="1">
    <location>
        <begin position="18"/>
        <end position="33"/>
    </location>
</feature>
<accession>A0A0S3R2S3</accession>
<feature type="non-terminal residue" evidence="2">
    <location>
        <position position="1"/>
    </location>
</feature>
<reference evidence="2 3" key="1">
    <citation type="journal article" date="2015" name="Sci. Rep.">
        <title>The power of single molecule real-time sequencing technology in the de novo assembly of a eukaryotic genome.</title>
        <authorList>
            <person name="Sakai H."/>
            <person name="Naito K."/>
            <person name="Ogiso-Tanaka E."/>
            <person name="Takahashi Y."/>
            <person name="Iseki K."/>
            <person name="Muto C."/>
            <person name="Satou K."/>
            <person name="Teruya K."/>
            <person name="Shiroma A."/>
            <person name="Shimoji M."/>
            <person name="Hirano T."/>
            <person name="Itoh T."/>
            <person name="Kaga A."/>
            <person name="Tomooka N."/>
        </authorList>
    </citation>
    <scope>NUCLEOTIDE SEQUENCE [LARGE SCALE GENOMIC DNA]</scope>
    <source>
        <strain evidence="3">cv. Shumari</strain>
    </source>
</reference>
<evidence type="ECO:0000256" key="1">
    <source>
        <dbReference type="SAM" id="MobiDB-lite"/>
    </source>
</evidence>
<keyword evidence="3" id="KW-1185">Reference proteome</keyword>
<gene>
    <name evidence="2" type="primary">Vigan.01G269200</name>
    <name evidence="2" type="ORF">VIGAN_01269200</name>
</gene>
<protein>
    <submittedName>
        <fullName evidence="2">Uncharacterized protein</fullName>
    </submittedName>
</protein>
<feature type="region of interest" description="Disordered" evidence="1">
    <location>
        <begin position="18"/>
        <end position="39"/>
    </location>
</feature>
<sequence>GDVCNGVWRRICGEKEWEGRKKENGKERPKSEIQEQPTKHKIRTMMPCFYVKGLKGKAPCREPTGFSEP</sequence>
<dbReference type="EMBL" id="AP015034">
    <property type="protein sequence ID" value="BAT74914.1"/>
    <property type="molecule type" value="Genomic_DNA"/>
</dbReference>
<evidence type="ECO:0000313" key="2">
    <source>
        <dbReference type="EMBL" id="BAT74914.1"/>
    </source>
</evidence>
<name>A0A0S3R2S3_PHAAN</name>
<proteinExistence type="predicted"/>
<dbReference type="AlphaFoldDB" id="A0A0S3R2S3"/>
<evidence type="ECO:0000313" key="3">
    <source>
        <dbReference type="Proteomes" id="UP000291084"/>
    </source>
</evidence>
<dbReference type="Proteomes" id="UP000291084">
    <property type="component" value="Chromosome 1"/>
</dbReference>